<evidence type="ECO:0000259" key="8">
    <source>
        <dbReference type="Pfam" id="PF01435"/>
    </source>
</evidence>
<organism evidence="9 10">
    <name type="scientific">Flexivirga oryzae</name>
    <dbReference type="NCBI Taxonomy" id="1794944"/>
    <lineage>
        <taxon>Bacteria</taxon>
        <taxon>Bacillati</taxon>
        <taxon>Actinomycetota</taxon>
        <taxon>Actinomycetes</taxon>
        <taxon>Micrococcales</taxon>
        <taxon>Dermacoccaceae</taxon>
        <taxon>Flexivirga</taxon>
    </lineage>
</organism>
<dbReference type="GO" id="GO:0046872">
    <property type="term" value="F:metal ion binding"/>
    <property type="evidence" value="ECO:0007669"/>
    <property type="project" value="UniProtKB-KW"/>
</dbReference>
<keyword evidence="2" id="KW-0479">Metal-binding</keyword>
<dbReference type="InterPro" id="IPR001915">
    <property type="entry name" value="Peptidase_M48"/>
</dbReference>
<keyword evidence="5 6" id="KW-0482">Metalloprotease</keyword>
<keyword evidence="1 6" id="KW-0645">Protease</keyword>
<feature type="transmembrane region" description="Helical" evidence="7">
    <location>
        <begin position="109"/>
        <end position="127"/>
    </location>
</feature>
<dbReference type="Pfam" id="PF01435">
    <property type="entry name" value="Peptidase_M48"/>
    <property type="match status" value="1"/>
</dbReference>
<comment type="similarity">
    <text evidence="6">Belongs to the peptidase M48 family.</text>
</comment>
<sequence length="180" mass="18900">MPSPADAERWATQLAASHGVELAGITWAAGTGGAARMADAGAELVLAPEILVDVATMRFHVAHEVGHVVLGHARGRRQQLRAAAPYLAAGGAVELAAIVGAAFWRWSIVVLPIAFVITLAVLARRVVLPQERAADAFAAANRAPAWLASPPAKARLMARLIKTHPTWAERSACGQRSAVE</sequence>
<dbReference type="RefSeq" id="WP_183320277.1">
    <property type="nucleotide sequence ID" value="NZ_JACHVQ010000001.1"/>
</dbReference>
<keyword evidence="4 6" id="KW-0862">Zinc</keyword>
<keyword evidence="7" id="KW-0472">Membrane</keyword>
<proteinExistence type="inferred from homology"/>
<keyword evidence="7" id="KW-1133">Transmembrane helix</keyword>
<reference evidence="9 10" key="1">
    <citation type="submission" date="2020-08" db="EMBL/GenBank/DDBJ databases">
        <title>Sequencing the genomes of 1000 actinobacteria strains.</title>
        <authorList>
            <person name="Klenk H.-P."/>
        </authorList>
    </citation>
    <scope>NUCLEOTIDE SEQUENCE [LARGE SCALE GENOMIC DNA]</scope>
    <source>
        <strain evidence="9 10">DSM 105369</strain>
    </source>
</reference>
<evidence type="ECO:0000313" key="10">
    <source>
        <dbReference type="Proteomes" id="UP000559182"/>
    </source>
</evidence>
<evidence type="ECO:0000256" key="2">
    <source>
        <dbReference type="ARBA" id="ARBA00022723"/>
    </source>
</evidence>
<keyword evidence="7" id="KW-0812">Transmembrane</keyword>
<dbReference type="GO" id="GO:0004222">
    <property type="term" value="F:metalloendopeptidase activity"/>
    <property type="evidence" value="ECO:0007669"/>
    <property type="project" value="InterPro"/>
</dbReference>
<accession>A0A839NBM0</accession>
<dbReference type="EMBL" id="JACHVQ010000001">
    <property type="protein sequence ID" value="MBB2892121.1"/>
    <property type="molecule type" value="Genomic_DNA"/>
</dbReference>
<comment type="caution">
    <text evidence="9">The sequence shown here is derived from an EMBL/GenBank/DDBJ whole genome shotgun (WGS) entry which is preliminary data.</text>
</comment>
<comment type="cofactor">
    <cofactor evidence="6">
        <name>Zn(2+)</name>
        <dbReference type="ChEBI" id="CHEBI:29105"/>
    </cofactor>
    <text evidence="6">Binds 1 zinc ion per subunit.</text>
</comment>
<keyword evidence="10" id="KW-1185">Reference proteome</keyword>
<protein>
    <recommendedName>
        <fullName evidence="8">Peptidase M48 domain-containing protein</fullName>
    </recommendedName>
</protein>
<dbReference type="AlphaFoldDB" id="A0A839NBM0"/>
<feature type="domain" description="Peptidase M48" evidence="8">
    <location>
        <begin position="55"/>
        <end position="170"/>
    </location>
</feature>
<name>A0A839NBM0_9MICO</name>
<evidence type="ECO:0000256" key="6">
    <source>
        <dbReference type="RuleBase" id="RU003983"/>
    </source>
</evidence>
<evidence type="ECO:0000256" key="4">
    <source>
        <dbReference type="ARBA" id="ARBA00022833"/>
    </source>
</evidence>
<evidence type="ECO:0000256" key="5">
    <source>
        <dbReference type="ARBA" id="ARBA00023049"/>
    </source>
</evidence>
<feature type="transmembrane region" description="Helical" evidence="7">
    <location>
        <begin position="83"/>
        <end position="103"/>
    </location>
</feature>
<evidence type="ECO:0000256" key="3">
    <source>
        <dbReference type="ARBA" id="ARBA00022801"/>
    </source>
</evidence>
<dbReference type="GO" id="GO:0006508">
    <property type="term" value="P:proteolysis"/>
    <property type="evidence" value="ECO:0007669"/>
    <property type="project" value="UniProtKB-KW"/>
</dbReference>
<dbReference type="Proteomes" id="UP000559182">
    <property type="component" value="Unassembled WGS sequence"/>
</dbReference>
<evidence type="ECO:0000256" key="7">
    <source>
        <dbReference type="SAM" id="Phobius"/>
    </source>
</evidence>
<evidence type="ECO:0000256" key="1">
    <source>
        <dbReference type="ARBA" id="ARBA00022670"/>
    </source>
</evidence>
<gene>
    <name evidence="9" type="ORF">FHU39_002105</name>
</gene>
<evidence type="ECO:0000313" key="9">
    <source>
        <dbReference type="EMBL" id="MBB2892121.1"/>
    </source>
</evidence>
<keyword evidence="3 6" id="KW-0378">Hydrolase</keyword>